<accession>A0A3N1P2E5</accession>
<feature type="compositionally biased region" description="Low complexity" evidence="4">
    <location>
        <begin position="161"/>
        <end position="174"/>
    </location>
</feature>
<dbReference type="PANTHER" id="PTHR37533:SF2">
    <property type="entry name" value="FLAGELLAR HOOK-LENGTH CONTROL PROTEIN"/>
    <property type="match status" value="1"/>
</dbReference>
<feature type="region of interest" description="Disordered" evidence="4">
    <location>
        <begin position="1"/>
        <end position="148"/>
    </location>
</feature>
<feature type="compositionally biased region" description="Basic and acidic residues" evidence="4">
    <location>
        <begin position="84"/>
        <end position="104"/>
    </location>
</feature>
<dbReference type="CDD" id="cd17470">
    <property type="entry name" value="T3SS_Flik_C"/>
    <property type="match status" value="1"/>
</dbReference>
<comment type="caution">
    <text evidence="6">The sequence shown here is derived from an EMBL/GenBank/DDBJ whole genome shotgun (WGS) entry which is preliminary data.</text>
</comment>
<evidence type="ECO:0000256" key="4">
    <source>
        <dbReference type="SAM" id="MobiDB-lite"/>
    </source>
</evidence>
<evidence type="ECO:0000256" key="1">
    <source>
        <dbReference type="ARBA" id="ARBA00003944"/>
    </source>
</evidence>
<dbReference type="STRING" id="584787.GCA_001247655_01436"/>
<dbReference type="Pfam" id="PF02120">
    <property type="entry name" value="Flg_hook"/>
    <property type="match status" value="1"/>
</dbReference>
<dbReference type="AlphaFoldDB" id="A0A3N1P2E5"/>
<proteinExistence type="inferred from homology"/>
<organism evidence="6 7">
    <name type="scientific">Gallaecimonas pentaromativorans</name>
    <dbReference type="NCBI Taxonomy" id="584787"/>
    <lineage>
        <taxon>Bacteria</taxon>
        <taxon>Pseudomonadati</taxon>
        <taxon>Pseudomonadota</taxon>
        <taxon>Gammaproteobacteria</taxon>
        <taxon>Enterobacterales</taxon>
        <taxon>Gallaecimonadaceae</taxon>
        <taxon>Gallaecimonas</taxon>
    </lineage>
</organism>
<sequence length="594" mass="60804">MQLPALTQPATTAEQAPKALDKGGDPFGSVFGQALQGSGKTVPSKHSHKTEGGEGNEKPGPADASARTETPKDGATESAPAEQGKADDAKTAEAKDHKAHKGDAQGDGDGQSTDSSDDLINLVVNAQKHLPEQSAPAEEGGDVKVDGKDKAAVLPRFVVKGGADAKTDAAATDGKTTDAKNLAPGEAELDTAKASETNGKATNAEGKGDKLPSELSQGTKTADTQSAKGDKAHIDASSKTAKADGKAPLTDGNGETKATPSVPGANAGAAKTGTAANSDAASNINDDAAEVASQMTVGKDGVRAAKAEVTNPAAEKARQVLASLQQGSAKTDTAQAAPVAQVASAGKAQAKGDKADKADKDGDDKAVKGAGEHKGDKDSSLASLLGTDKPAKADAPVAASAQDNSRMNPVPHQVQQSPDAQVQSLHKTDSSAPLQTAANNGAAAVPRDAQVSDRVTLVPQQRFAEALTEKVGVMLSKNLKEAHIQLDPPELGSLMIRVQVHHQDAQVQFQASHPQTREWLQDAMPRLKDMMADQGFNLAEGQVRDQGANGGESRQEQGQGGGNGGFWQGDEGEIDESLPYRYALTPDGLVDAYA</sequence>
<evidence type="ECO:0000256" key="2">
    <source>
        <dbReference type="ARBA" id="ARBA00009149"/>
    </source>
</evidence>
<dbReference type="GO" id="GO:0009424">
    <property type="term" value="C:bacterial-type flagellum hook"/>
    <property type="evidence" value="ECO:0007669"/>
    <property type="project" value="InterPro"/>
</dbReference>
<evidence type="ECO:0000256" key="3">
    <source>
        <dbReference type="ARBA" id="ARBA00022795"/>
    </source>
</evidence>
<dbReference type="InterPro" id="IPR001635">
    <property type="entry name" value="Flag_hook_Flik"/>
</dbReference>
<dbReference type="InterPro" id="IPR021136">
    <property type="entry name" value="Flagellar_hook_control-like_C"/>
</dbReference>
<comment type="function">
    <text evidence="1">Controls the length of the flagellar hook.</text>
</comment>
<dbReference type="RefSeq" id="WP_123422270.1">
    <property type="nucleotide sequence ID" value="NZ_RJUL01000009.1"/>
</dbReference>
<feature type="compositionally biased region" description="Gly residues" evidence="4">
    <location>
        <begin position="558"/>
        <end position="567"/>
    </location>
</feature>
<dbReference type="GO" id="GO:0044780">
    <property type="term" value="P:bacterial-type flagellum assembly"/>
    <property type="evidence" value="ECO:0007669"/>
    <property type="project" value="InterPro"/>
</dbReference>
<name>A0A3N1P2E5_9GAMM</name>
<keyword evidence="7" id="KW-1185">Reference proteome</keyword>
<keyword evidence="6" id="KW-0282">Flagellum</keyword>
<feature type="compositionally biased region" description="Basic and acidic residues" evidence="4">
    <location>
        <begin position="350"/>
        <end position="379"/>
    </location>
</feature>
<feature type="domain" description="Flagellar hook-length control protein-like C-terminal" evidence="5">
    <location>
        <begin position="469"/>
        <end position="550"/>
    </location>
</feature>
<dbReference type="PRINTS" id="PR01007">
    <property type="entry name" value="FLGHOOKFLIK"/>
</dbReference>
<feature type="region of interest" description="Disordered" evidence="4">
    <location>
        <begin position="161"/>
        <end position="281"/>
    </location>
</feature>
<keyword evidence="3" id="KW-1005">Bacterial flagellum biogenesis</keyword>
<gene>
    <name evidence="6" type="ORF">EDC28_10969</name>
</gene>
<feature type="compositionally biased region" description="Low complexity" evidence="4">
    <location>
        <begin position="264"/>
        <end position="281"/>
    </location>
</feature>
<evidence type="ECO:0000313" key="6">
    <source>
        <dbReference type="EMBL" id="ROQ22583.1"/>
    </source>
</evidence>
<feature type="compositionally biased region" description="Basic and acidic residues" evidence="4">
    <location>
        <begin position="228"/>
        <end position="245"/>
    </location>
</feature>
<keyword evidence="6" id="KW-0966">Cell projection</keyword>
<keyword evidence="6" id="KW-0969">Cilium</keyword>
<feature type="compositionally biased region" description="Polar residues" evidence="4">
    <location>
        <begin position="214"/>
        <end position="227"/>
    </location>
</feature>
<dbReference type="Gene3D" id="3.30.750.140">
    <property type="match status" value="1"/>
</dbReference>
<protein>
    <submittedName>
        <fullName evidence="6">Flagellar hook-length control protein FliK</fullName>
    </submittedName>
</protein>
<dbReference type="PANTHER" id="PTHR37533">
    <property type="entry name" value="FLAGELLAR HOOK-LENGTH CONTROL PROTEIN"/>
    <property type="match status" value="1"/>
</dbReference>
<reference evidence="6 7" key="1">
    <citation type="submission" date="2018-11" db="EMBL/GenBank/DDBJ databases">
        <title>Genomic Encyclopedia of Type Strains, Phase IV (KMG-IV): sequencing the most valuable type-strain genomes for metagenomic binning, comparative biology and taxonomic classification.</title>
        <authorList>
            <person name="Goeker M."/>
        </authorList>
    </citation>
    <scope>NUCLEOTIDE SEQUENCE [LARGE SCALE GENOMIC DNA]</scope>
    <source>
        <strain evidence="6 7">DSM 21945</strain>
    </source>
</reference>
<dbReference type="EMBL" id="RJUL01000009">
    <property type="protein sequence ID" value="ROQ22583.1"/>
    <property type="molecule type" value="Genomic_DNA"/>
</dbReference>
<feature type="compositionally biased region" description="Low complexity" evidence="4">
    <location>
        <begin position="334"/>
        <end position="349"/>
    </location>
</feature>
<comment type="similarity">
    <text evidence="2">Belongs to the FliK family.</text>
</comment>
<dbReference type="InterPro" id="IPR038610">
    <property type="entry name" value="FliK-like_C_sf"/>
</dbReference>
<evidence type="ECO:0000313" key="7">
    <source>
        <dbReference type="Proteomes" id="UP000268033"/>
    </source>
</evidence>
<feature type="region of interest" description="Disordered" evidence="4">
    <location>
        <begin position="544"/>
        <end position="572"/>
    </location>
</feature>
<dbReference type="InterPro" id="IPR052563">
    <property type="entry name" value="FliK"/>
</dbReference>
<evidence type="ECO:0000259" key="5">
    <source>
        <dbReference type="Pfam" id="PF02120"/>
    </source>
</evidence>
<feature type="region of interest" description="Disordered" evidence="4">
    <location>
        <begin position="325"/>
        <end position="433"/>
    </location>
</feature>
<feature type="compositionally biased region" description="Polar residues" evidence="4">
    <location>
        <begin position="402"/>
        <end position="433"/>
    </location>
</feature>
<dbReference type="Proteomes" id="UP000268033">
    <property type="component" value="Unassembled WGS sequence"/>
</dbReference>